<dbReference type="InterPro" id="IPR036366">
    <property type="entry name" value="PGBDSf"/>
</dbReference>
<dbReference type="STRING" id="197461.A3843_01470"/>
<sequence length="399" mass="44112">MAGARWLFGGVVSVGLAAMMVSAALAQDQERSSEAAADPQETDGVSRGGIFCTADTFAVDVIEQDSELCRDGDEENCLPKTETDVTFLLGEDIAGERRFGYDVWFEDGRNCSIIGDLVQNDEGQWVYEDLGCRFSLELDEEGAVLRSLTGAACESGCGANARLAALRVSWPDSRFKHAPLLNTYEDMALCLPSAPPDSVFTEEILQIFTVQRILTKLGYDLGPIDGKLGPMTREAIAKYRELEDLPAQEAIDQALVDRLVVAEDALPQDEQELDPAGMLQALYDADEPMVDVFEPPLRDSWFSRRVLDLIAYAEQRGELLYGERGLFFNPIVPGNEIKLADLKIAPARVEGDTARVEVFFRNFDSRYALRYDLIRTDKGWRINDIVTPTGSLQSTLKGI</sequence>
<evidence type="ECO:0000256" key="1">
    <source>
        <dbReference type="SAM" id="SignalP"/>
    </source>
</evidence>
<evidence type="ECO:0000313" key="4">
    <source>
        <dbReference type="Proteomes" id="UP000185783"/>
    </source>
</evidence>
<organism evidence="3 4">
    <name type="scientific">Pseudovibrio exalbescens</name>
    <dbReference type="NCBI Taxonomy" id="197461"/>
    <lineage>
        <taxon>Bacteria</taxon>
        <taxon>Pseudomonadati</taxon>
        <taxon>Pseudomonadota</taxon>
        <taxon>Alphaproteobacteria</taxon>
        <taxon>Hyphomicrobiales</taxon>
        <taxon>Stappiaceae</taxon>
        <taxon>Pseudovibrio</taxon>
    </lineage>
</organism>
<gene>
    <name evidence="3" type="ORF">A3843_01470</name>
</gene>
<keyword evidence="1" id="KW-0732">Signal</keyword>
<dbReference type="EMBL" id="LVVZ01000003">
    <property type="protein sequence ID" value="OKL45823.1"/>
    <property type="molecule type" value="Genomic_DNA"/>
</dbReference>
<proteinExistence type="predicted"/>
<dbReference type="Gene3D" id="1.10.101.10">
    <property type="entry name" value="PGBD-like superfamily/PGBD"/>
    <property type="match status" value="1"/>
</dbReference>
<name>A0A1U7JM67_9HYPH</name>
<feature type="signal peptide" evidence="1">
    <location>
        <begin position="1"/>
        <end position="26"/>
    </location>
</feature>
<dbReference type="AlphaFoldDB" id="A0A1U7JM67"/>
<feature type="domain" description="Peptidoglycan binding-like" evidence="2">
    <location>
        <begin position="209"/>
        <end position="246"/>
    </location>
</feature>
<dbReference type="Pfam" id="PF01471">
    <property type="entry name" value="PG_binding_1"/>
    <property type="match status" value="1"/>
</dbReference>
<evidence type="ECO:0000259" key="2">
    <source>
        <dbReference type="Pfam" id="PF01471"/>
    </source>
</evidence>
<dbReference type="InterPro" id="IPR002477">
    <property type="entry name" value="Peptidoglycan-bd-like"/>
</dbReference>
<dbReference type="SUPFAM" id="SSF47090">
    <property type="entry name" value="PGBD-like"/>
    <property type="match status" value="1"/>
</dbReference>
<accession>A0A1U7JM67</accession>
<dbReference type="RefSeq" id="WP_028482018.1">
    <property type="nucleotide sequence ID" value="NZ_LVVZ01000003.1"/>
</dbReference>
<dbReference type="Proteomes" id="UP000185783">
    <property type="component" value="Unassembled WGS sequence"/>
</dbReference>
<reference evidence="3 4" key="1">
    <citation type="submission" date="2016-03" db="EMBL/GenBank/DDBJ databases">
        <title>Genome sequence of Nesiotobacter sp. nov., a moderately halophilic alphaproteobacterium isolated from the Yellow Sea, China.</title>
        <authorList>
            <person name="Zhang G."/>
            <person name="Zhang R."/>
        </authorList>
    </citation>
    <scope>NUCLEOTIDE SEQUENCE [LARGE SCALE GENOMIC DNA]</scope>
    <source>
        <strain evidence="3 4">WB1-6</strain>
    </source>
</reference>
<protein>
    <recommendedName>
        <fullName evidence="2">Peptidoglycan binding-like domain-containing protein</fullName>
    </recommendedName>
</protein>
<keyword evidence="4" id="KW-1185">Reference proteome</keyword>
<feature type="chain" id="PRO_5010578362" description="Peptidoglycan binding-like domain-containing protein" evidence="1">
    <location>
        <begin position="27"/>
        <end position="399"/>
    </location>
</feature>
<evidence type="ECO:0000313" key="3">
    <source>
        <dbReference type="EMBL" id="OKL45823.1"/>
    </source>
</evidence>
<dbReference type="InterPro" id="IPR036365">
    <property type="entry name" value="PGBD-like_sf"/>
</dbReference>
<comment type="caution">
    <text evidence="3">The sequence shown here is derived from an EMBL/GenBank/DDBJ whole genome shotgun (WGS) entry which is preliminary data.</text>
</comment>